<dbReference type="Pfam" id="PF05762">
    <property type="entry name" value="VWA_CoxE"/>
    <property type="match status" value="1"/>
</dbReference>
<dbReference type="Proteomes" id="UP001499988">
    <property type="component" value="Unassembled WGS sequence"/>
</dbReference>
<dbReference type="InterPro" id="IPR008912">
    <property type="entry name" value="Uncharacterised_CoxE"/>
</dbReference>
<feature type="compositionally biased region" description="Polar residues" evidence="1">
    <location>
        <begin position="1"/>
        <end position="12"/>
    </location>
</feature>
<dbReference type="EMBL" id="BAABJZ010000094">
    <property type="protein sequence ID" value="GAA4895171.1"/>
    <property type="molecule type" value="Genomic_DNA"/>
</dbReference>
<feature type="region of interest" description="Disordered" evidence="1">
    <location>
        <begin position="1"/>
        <end position="20"/>
    </location>
</feature>
<dbReference type="PANTHER" id="PTHR36846">
    <property type="entry name" value="PROTEIN VIAA"/>
    <property type="match status" value="1"/>
</dbReference>
<comment type="caution">
    <text evidence="2">The sequence shown here is derived from an EMBL/GenBank/DDBJ whole genome shotgun (WGS) entry which is preliminary data.</text>
</comment>
<name>A0ABP9F795_9GAMM</name>
<gene>
    <name evidence="2" type="primary">viaA</name>
    <name evidence="2" type="ORF">GCM10023333_30460</name>
</gene>
<sequence length="495" mass="55519">MTVSEASGNQLSRAERDPGHQAALGDLVGRVVRDRRDQVREQLLKRRAVQTRGLAQALDDELNRWSDQLQSVLKGQPLPAQARREISLLESAQTQDVSQFMLELDAVRLQLRGHSPMAEVLGRFAEEIRQLPSHRQAAAKQALMEQWQSSVEHRYLADQMVLLDKQREQLLEELYRRMEGAEALTELFPVSEPGEAGRLWDMADVPLSQRQRRDLNQLAGWLSRQAQIQTLADQLGRMAQAASKGKVRRVKEASSAREVRPSPLPEEVVGVQQGKDLARLLAVAMSLLATEELETLFYKQLIDAQLLIYQMRGKQPVAGKVKNVFRARPSEAMEHGGPFILCVDTSASMNGYPERCAKALALAMARIAVRDGRACQVLIFSTQVVQFELVGEQGLSQLRDFLGYQFHGGTDLGPCVDLACQQLKLETFANADLLMVSDFIAPRFQAERLALMAQARQHGTRFHAVPLSRHGNPALLAQFDRQWPIDTSLSRRFHG</sequence>
<evidence type="ECO:0000256" key="1">
    <source>
        <dbReference type="SAM" id="MobiDB-lite"/>
    </source>
</evidence>
<evidence type="ECO:0000313" key="3">
    <source>
        <dbReference type="Proteomes" id="UP001499988"/>
    </source>
</evidence>
<reference evidence="3" key="1">
    <citation type="journal article" date="2019" name="Int. J. Syst. Evol. Microbiol.">
        <title>The Global Catalogue of Microorganisms (GCM) 10K type strain sequencing project: providing services to taxonomists for standard genome sequencing and annotation.</title>
        <authorList>
            <consortium name="The Broad Institute Genomics Platform"/>
            <consortium name="The Broad Institute Genome Sequencing Center for Infectious Disease"/>
            <person name="Wu L."/>
            <person name="Ma J."/>
        </authorList>
    </citation>
    <scope>NUCLEOTIDE SEQUENCE [LARGE SCALE GENOMIC DNA]</scope>
    <source>
        <strain evidence="3">JCM 18401</strain>
    </source>
</reference>
<dbReference type="PANTHER" id="PTHR36846:SF1">
    <property type="entry name" value="PROTEIN VIAA"/>
    <property type="match status" value="1"/>
</dbReference>
<accession>A0ABP9F795</accession>
<proteinExistence type="predicted"/>
<dbReference type="RefSeq" id="WP_345336303.1">
    <property type="nucleotide sequence ID" value="NZ_BAABJZ010000094.1"/>
</dbReference>
<protein>
    <submittedName>
        <fullName evidence="2">ATPase RavA stimulator ViaA</fullName>
    </submittedName>
</protein>
<evidence type="ECO:0000313" key="2">
    <source>
        <dbReference type="EMBL" id="GAA4895171.1"/>
    </source>
</evidence>
<dbReference type="Gene3D" id="3.40.50.410">
    <property type="entry name" value="von Willebrand factor, type A domain"/>
    <property type="match status" value="1"/>
</dbReference>
<organism evidence="2 3">
    <name type="scientific">Ferrimonas pelagia</name>
    <dbReference type="NCBI Taxonomy" id="1177826"/>
    <lineage>
        <taxon>Bacteria</taxon>
        <taxon>Pseudomonadati</taxon>
        <taxon>Pseudomonadota</taxon>
        <taxon>Gammaproteobacteria</taxon>
        <taxon>Alteromonadales</taxon>
        <taxon>Ferrimonadaceae</taxon>
        <taxon>Ferrimonas</taxon>
    </lineage>
</organism>
<keyword evidence="3" id="KW-1185">Reference proteome</keyword>
<dbReference type="InterPro" id="IPR036465">
    <property type="entry name" value="vWFA_dom_sf"/>
</dbReference>
<dbReference type="SUPFAM" id="SSF53300">
    <property type="entry name" value="vWA-like"/>
    <property type="match status" value="1"/>
</dbReference>